<feature type="transmembrane region" description="Helical" evidence="8">
    <location>
        <begin position="232"/>
        <end position="250"/>
    </location>
</feature>
<dbReference type="EMBL" id="DF970163">
    <property type="protein sequence ID" value="GAP65642.1"/>
    <property type="molecule type" value="Genomic_DNA"/>
</dbReference>
<keyword evidence="12" id="KW-1185">Reference proteome</keyword>
<dbReference type="GO" id="GO:0009103">
    <property type="term" value="P:lipopolysaccharide biosynthetic process"/>
    <property type="evidence" value="ECO:0007669"/>
    <property type="project" value="UniProtKB-KW"/>
</dbReference>
<keyword evidence="7 8" id="KW-0472">Membrane</keyword>
<evidence type="ECO:0000256" key="3">
    <source>
        <dbReference type="ARBA" id="ARBA00022679"/>
    </source>
</evidence>
<evidence type="ECO:0000256" key="4">
    <source>
        <dbReference type="ARBA" id="ARBA00022692"/>
    </source>
</evidence>
<evidence type="ECO:0000256" key="5">
    <source>
        <dbReference type="ARBA" id="ARBA00022985"/>
    </source>
</evidence>
<dbReference type="Proteomes" id="UP000253740">
    <property type="component" value="Unassembled WGS sequence"/>
</dbReference>
<evidence type="ECO:0000256" key="1">
    <source>
        <dbReference type="ARBA" id="ARBA00022475"/>
    </source>
</evidence>
<keyword evidence="3 11" id="KW-0808">Transferase</keyword>
<name>A0A0K8QMK7_9GAMM</name>
<evidence type="ECO:0000256" key="7">
    <source>
        <dbReference type="ARBA" id="ARBA00023136"/>
    </source>
</evidence>
<evidence type="ECO:0000313" key="11">
    <source>
        <dbReference type="EMBL" id="GAP65642.1"/>
    </source>
</evidence>
<keyword evidence="6 8" id="KW-1133">Transmembrane helix</keyword>
<dbReference type="PANTHER" id="PTHR48090:SF3">
    <property type="entry name" value="UNDECAPRENYL-PHOSPHATE 4-DEOXY-4-FORMAMIDO-L-ARABINOSE TRANSFERASE"/>
    <property type="match status" value="1"/>
</dbReference>
<dbReference type="InterPro" id="IPR029044">
    <property type="entry name" value="Nucleotide-diphossugar_trans"/>
</dbReference>
<protein>
    <submittedName>
        <fullName evidence="10">B-glycosyltransferase</fullName>
    </submittedName>
    <submittedName>
        <fullName evidence="11">Glycosyl transferase</fullName>
    </submittedName>
</protein>
<keyword evidence="5" id="KW-0448">Lipopolysaccharide biosynthesis</keyword>
<dbReference type="InterPro" id="IPR050256">
    <property type="entry name" value="Glycosyltransferase_2"/>
</dbReference>
<accession>A0A0K8QMK7</accession>
<feature type="domain" description="Glycosyltransferase 2-like" evidence="9">
    <location>
        <begin position="9"/>
        <end position="153"/>
    </location>
</feature>
<proteinExistence type="predicted"/>
<dbReference type="GO" id="GO:0005886">
    <property type="term" value="C:plasma membrane"/>
    <property type="evidence" value="ECO:0007669"/>
    <property type="project" value="TreeGrafter"/>
</dbReference>
<dbReference type="InterPro" id="IPR001173">
    <property type="entry name" value="Glyco_trans_2-like"/>
</dbReference>
<dbReference type="RefSeq" id="WP_237071747.1">
    <property type="nucleotide sequence ID" value="NZ_DF970163.1"/>
</dbReference>
<evidence type="ECO:0000256" key="6">
    <source>
        <dbReference type="ARBA" id="ARBA00022989"/>
    </source>
</evidence>
<organism evidence="11">
    <name type="scientific">Mizugakiibacter sediminis</name>
    <dbReference type="NCBI Taxonomy" id="1475481"/>
    <lineage>
        <taxon>Bacteria</taxon>
        <taxon>Pseudomonadati</taxon>
        <taxon>Pseudomonadota</taxon>
        <taxon>Gammaproteobacteria</taxon>
        <taxon>Lysobacterales</taxon>
        <taxon>Rhodanobacteraceae</taxon>
        <taxon>Mizugakiibacter</taxon>
    </lineage>
</organism>
<dbReference type="EMBL" id="DF952382">
    <property type="protein sequence ID" value="GAN45661.1"/>
    <property type="molecule type" value="Genomic_DNA"/>
</dbReference>
<dbReference type="STRING" id="1475481.GCA_000953855_00946"/>
<feature type="transmembrane region" description="Helical" evidence="8">
    <location>
        <begin position="262"/>
        <end position="290"/>
    </location>
</feature>
<dbReference type="Pfam" id="PF00535">
    <property type="entry name" value="Glycos_transf_2"/>
    <property type="match status" value="1"/>
</dbReference>
<evidence type="ECO:0000313" key="12">
    <source>
        <dbReference type="Proteomes" id="UP000253740"/>
    </source>
</evidence>
<sequence length="322" mass="36216">MPTAKPDISVLVPVYCCADCLHELCARVDKALTAITQRYEIVLVCDGSPDDSWQVIEQLARSDAHVRGLLLSRNFGQHYAISAGLDRCEGEWVVVMDCDLQDRPEEIPRLYAKAQEGYDIVFGARARRQDGLLKRWLSRIFYAVLNYLSSADFDARTANFGIFHRRVVDAIRRMPEKTRFFPVQVKWVGFRRCAIEVEHGAREHGSSSYDLHKLLKLGADIILANSDKPLRVSAVLGLLISLLASVYALWTLVRYLRGEVSVLGYTSLITSIWLLGGLILFSLGVLGLYLGRVYESVKDRPIYLIYRDTRGTDAAGTGDKMP</sequence>
<reference evidence="11" key="2">
    <citation type="submission" date="2015-08" db="EMBL/GenBank/DDBJ databases">
        <title>Complete DNA Sequence of Pseudomonas syringae pv. actinidiae, the Causal Agent of Kiwifruit Canker Disease.</title>
        <authorList>
            <person name="Rikkerink E.H.A."/>
            <person name="Fineran P.C."/>
        </authorList>
    </citation>
    <scope>NUCLEOTIDE SEQUENCE</scope>
    <source>
        <strain evidence="11">SkMP5</strain>
    </source>
</reference>
<evidence type="ECO:0000256" key="8">
    <source>
        <dbReference type="SAM" id="Phobius"/>
    </source>
</evidence>
<dbReference type="HOGENOM" id="CLU_033536_0_0_6"/>
<dbReference type="Gene3D" id="3.90.550.10">
    <property type="entry name" value="Spore Coat Polysaccharide Biosynthesis Protein SpsA, Chain A"/>
    <property type="match status" value="1"/>
</dbReference>
<evidence type="ECO:0000256" key="2">
    <source>
        <dbReference type="ARBA" id="ARBA00022676"/>
    </source>
</evidence>
<evidence type="ECO:0000313" key="10">
    <source>
        <dbReference type="EMBL" id="GAN45661.1"/>
    </source>
</evidence>
<dbReference type="PANTHER" id="PTHR48090">
    <property type="entry name" value="UNDECAPRENYL-PHOSPHATE 4-DEOXY-4-FORMAMIDO-L-ARABINOSE TRANSFERASE-RELATED"/>
    <property type="match status" value="1"/>
</dbReference>
<evidence type="ECO:0000259" key="9">
    <source>
        <dbReference type="Pfam" id="PF00535"/>
    </source>
</evidence>
<keyword evidence="1" id="KW-1003">Cell membrane</keyword>
<reference evidence="10" key="1">
    <citation type="submission" date="2015-03" db="EMBL/GenBank/DDBJ databases">
        <title>Draft genome sequence of Mizugakiibacter sediminis skMP5.</title>
        <authorList>
            <person name="Watanabe T."/>
            <person name="Kojima H."/>
            <person name="Fukui M."/>
        </authorList>
    </citation>
    <scope>NUCLEOTIDE SEQUENCE</scope>
    <source>
        <strain evidence="10">SkMP5</strain>
    </source>
</reference>
<dbReference type="AlphaFoldDB" id="A0A0K8QMK7"/>
<dbReference type="CDD" id="cd04187">
    <property type="entry name" value="DPM1_like_bac"/>
    <property type="match status" value="1"/>
</dbReference>
<keyword evidence="4 8" id="KW-0812">Transmembrane</keyword>
<dbReference type="SUPFAM" id="SSF53448">
    <property type="entry name" value="Nucleotide-diphospho-sugar transferases"/>
    <property type="match status" value="1"/>
</dbReference>
<gene>
    <name evidence="10" type="ORF">MBSD_2212</name>
    <name evidence="11" type="ORF">MBSD_n0932</name>
</gene>
<dbReference type="GO" id="GO:0016757">
    <property type="term" value="F:glycosyltransferase activity"/>
    <property type="evidence" value="ECO:0007669"/>
    <property type="project" value="UniProtKB-KW"/>
</dbReference>
<keyword evidence="2" id="KW-0328">Glycosyltransferase</keyword>